<evidence type="ECO:0000256" key="2">
    <source>
        <dbReference type="ARBA" id="ARBA00006236"/>
    </source>
</evidence>
<feature type="transmembrane region" description="Helical" evidence="9">
    <location>
        <begin position="140"/>
        <end position="159"/>
    </location>
</feature>
<evidence type="ECO:0000256" key="8">
    <source>
        <dbReference type="ARBA" id="ARBA00023136"/>
    </source>
</evidence>
<dbReference type="InterPro" id="IPR005829">
    <property type="entry name" value="Sugar_transporter_CS"/>
</dbReference>
<feature type="transmembrane region" description="Helical" evidence="9">
    <location>
        <begin position="82"/>
        <end position="101"/>
    </location>
</feature>
<dbReference type="AlphaFoldDB" id="A0A438MAG3"/>
<evidence type="ECO:0000259" key="10">
    <source>
        <dbReference type="PROSITE" id="PS50850"/>
    </source>
</evidence>
<dbReference type="InterPro" id="IPR011701">
    <property type="entry name" value="MFS"/>
</dbReference>
<keyword evidence="6 9" id="KW-0812">Transmembrane</keyword>
<feature type="transmembrane region" description="Helical" evidence="9">
    <location>
        <begin position="287"/>
        <end position="309"/>
    </location>
</feature>
<comment type="caution">
    <text evidence="11">The sequence shown here is derived from an EMBL/GenBank/DDBJ whole genome shotgun (WGS) entry which is preliminary data.</text>
</comment>
<keyword evidence="7 9" id="KW-1133">Transmembrane helix</keyword>
<feature type="transmembrane region" description="Helical" evidence="9">
    <location>
        <begin position="350"/>
        <end position="369"/>
    </location>
</feature>
<feature type="transmembrane region" description="Helical" evidence="9">
    <location>
        <begin position="315"/>
        <end position="338"/>
    </location>
</feature>
<dbReference type="RefSeq" id="WP_241564254.1">
    <property type="nucleotide sequence ID" value="NZ_SAUN01000001.1"/>
</dbReference>
<dbReference type="PANTHER" id="PTHR23502">
    <property type="entry name" value="MAJOR FACILITATOR SUPERFAMILY"/>
    <property type="match status" value="1"/>
</dbReference>
<dbReference type="Gene3D" id="1.20.1720.10">
    <property type="entry name" value="Multidrug resistance protein D"/>
    <property type="match status" value="1"/>
</dbReference>
<dbReference type="InterPro" id="IPR020846">
    <property type="entry name" value="MFS_dom"/>
</dbReference>
<evidence type="ECO:0000256" key="9">
    <source>
        <dbReference type="SAM" id="Phobius"/>
    </source>
</evidence>
<dbReference type="PANTHER" id="PTHR23502:SF132">
    <property type="entry name" value="POLYAMINE TRANSPORTER 2-RELATED"/>
    <property type="match status" value="1"/>
</dbReference>
<dbReference type="CDD" id="cd17320">
    <property type="entry name" value="MFS_MdfA_MDR_like"/>
    <property type="match status" value="1"/>
</dbReference>
<feature type="transmembrane region" description="Helical" evidence="9">
    <location>
        <begin position="375"/>
        <end position="395"/>
    </location>
</feature>
<protein>
    <submittedName>
        <fullName evidence="11">DHA1 family bicyclomycin/chloramphenicol resistance-like MFS transporter</fullName>
    </submittedName>
</protein>
<keyword evidence="8 9" id="KW-0472">Membrane</keyword>
<evidence type="ECO:0000256" key="7">
    <source>
        <dbReference type="ARBA" id="ARBA00022989"/>
    </source>
</evidence>
<evidence type="ECO:0000256" key="5">
    <source>
        <dbReference type="ARBA" id="ARBA00022475"/>
    </source>
</evidence>
<dbReference type="PRINTS" id="PR01035">
    <property type="entry name" value="TCRTETA"/>
</dbReference>
<feature type="transmembrane region" description="Helical" evidence="9">
    <location>
        <begin position="219"/>
        <end position="244"/>
    </location>
</feature>
<dbReference type="Pfam" id="PF07690">
    <property type="entry name" value="MFS_1"/>
    <property type="match status" value="1"/>
</dbReference>
<keyword evidence="4" id="KW-0813">Transport</keyword>
<dbReference type="GO" id="GO:0005886">
    <property type="term" value="C:plasma membrane"/>
    <property type="evidence" value="ECO:0007669"/>
    <property type="project" value="UniProtKB-SubCell"/>
</dbReference>
<organism evidence="11 12">
    <name type="scientific">Nonomuraea polychroma</name>
    <dbReference type="NCBI Taxonomy" id="46176"/>
    <lineage>
        <taxon>Bacteria</taxon>
        <taxon>Bacillati</taxon>
        <taxon>Actinomycetota</taxon>
        <taxon>Actinomycetes</taxon>
        <taxon>Streptosporangiales</taxon>
        <taxon>Streptosporangiaceae</taxon>
        <taxon>Nonomuraea</taxon>
    </lineage>
</organism>
<dbReference type="GO" id="GO:1990961">
    <property type="term" value="P:xenobiotic detoxification by transmembrane export across the plasma membrane"/>
    <property type="evidence" value="ECO:0007669"/>
    <property type="project" value="InterPro"/>
</dbReference>
<reference evidence="11 12" key="1">
    <citation type="submission" date="2019-01" db="EMBL/GenBank/DDBJ databases">
        <title>Sequencing the genomes of 1000 actinobacteria strains.</title>
        <authorList>
            <person name="Klenk H.-P."/>
        </authorList>
    </citation>
    <scope>NUCLEOTIDE SEQUENCE [LARGE SCALE GENOMIC DNA]</scope>
    <source>
        <strain evidence="11 12">DSM 43925</strain>
    </source>
</reference>
<dbReference type="GO" id="GO:0042910">
    <property type="term" value="F:xenobiotic transmembrane transporter activity"/>
    <property type="evidence" value="ECO:0007669"/>
    <property type="project" value="InterPro"/>
</dbReference>
<feature type="transmembrane region" description="Helical" evidence="9">
    <location>
        <begin position="12"/>
        <end position="31"/>
    </location>
</feature>
<dbReference type="InterPro" id="IPR004812">
    <property type="entry name" value="Efflux_drug-R_Bcr/CmlA"/>
</dbReference>
<dbReference type="FunFam" id="1.20.1720.10:FF:000005">
    <property type="entry name" value="Bcr/CflA family efflux transporter"/>
    <property type="match status" value="1"/>
</dbReference>
<evidence type="ECO:0000256" key="1">
    <source>
        <dbReference type="ARBA" id="ARBA00004651"/>
    </source>
</evidence>
<keyword evidence="5" id="KW-1003">Cell membrane</keyword>
<evidence type="ECO:0000313" key="12">
    <source>
        <dbReference type="Proteomes" id="UP000284824"/>
    </source>
</evidence>
<gene>
    <name evidence="11" type="ORF">EDD27_5322</name>
</gene>
<dbReference type="Proteomes" id="UP000284824">
    <property type="component" value="Unassembled WGS sequence"/>
</dbReference>
<dbReference type="InterPro" id="IPR001958">
    <property type="entry name" value="Tet-R_TetA/multi-R_MdtG-like"/>
</dbReference>
<dbReference type="PROSITE" id="PS50850">
    <property type="entry name" value="MFS"/>
    <property type="match status" value="1"/>
</dbReference>
<feature type="transmembrane region" description="Helical" evidence="9">
    <location>
        <begin position="51"/>
        <end position="70"/>
    </location>
</feature>
<dbReference type="InterPro" id="IPR036259">
    <property type="entry name" value="MFS_trans_sf"/>
</dbReference>
<dbReference type="EMBL" id="SAUN01000001">
    <property type="protein sequence ID" value="RVX42678.1"/>
    <property type="molecule type" value="Genomic_DNA"/>
</dbReference>
<feature type="transmembrane region" description="Helical" evidence="9">
    <location>
        <begin position="256"/>
        <end position="275"/>
    </location>
</feature>
<evidence type="ECO:0000256" key="6">
    <source>
        <dbReference type="ARBA" id="ARBA00022692"/>
    </source>
</evidence>
<evidence type="ECO:0000256" key="4">
    <source>
        <dbReference type="ARBA" id="ARBA00022448"/>
    </source>
</evidence>
<name>A0A438MAG3_9ACTN</name>
<feature type="transmembrane region" description="Helical" evidence="9">
    <location>
        <begin position="107"/>
        <end position="128"/>
    </location>
</feature>
<sequence length="420" mass="42798">MPHPSSLSPSPVTRLLPTLLLVLTVFGPISMDLYLPVLPALTIELDAATSMAQLTVTACLIGLALGQLIAGPLSDRFGRRGPLYIGVVAYIATSALCALSPSIELLIGARLVQGLAGGVGIVIAQAAGRDVYSGGALIRYYGRMTVIGGFAAIIGPLLGGQLATVTDWRGLFVFLAAIGAVILAAVALAYRETLPPHRRTKGGFTQTGGDFRTLLSNQVFTGAVLVQGFVNAALFAYLSGATYVLQGIYGLSPQQYALAFGLNSAGFMVFGYLAGRAGERWSVTGTLVVGLAMCALGALGLLASGLLALPLAAVIVSLLVMVSGVAVTTPPATTLALADYPQMAGTASSLLGMARFAFGGASAPFVGIAGAATMLPFGIVTVVSAALAVVAYTTLVTRRGAPTVIPESVPGRQLTGLETR</sequence>
<keyword evidence="12" id="KW-1185">Reference proteome</keyword>
<proteinExistence type="inferred from homology"/>
<accession>A0A438MAG3</accession>
<dbReference type="PROSITE" id="PS00216">
    <property type="entry name" value="SUGAR_TRANSPORT_1"/>
    <property type="match status" value="1"/>
</dbReference>
<comment type="similarity">
    <text evidence="2">Belongs to the major facilitator superfamily. Bcr/CmlA family.</text>
</comment>
<evidence type="ECO:0000256" key="3">
    <source>
        <dbReference type="ARBA" id="ARBA00007520"/>
    </source>
</evidence>
<dbReference type="NCBIfam" id="TIGR00710">
    <property type="entry name" value="efflux_Bcr_CflA"/>
    <property type="match status" value="1"/>
</dbReference>
<comment type="subcellular location">
    <subcellularLocation>
        <location evidence="1">Cell membrane</location>
        <topology evidence="1">Multi-pass membrane protein</topology>
    </subcellularLocation>
</comment>
<evidence type="ECO:0000313" key="11">
    <source>
        <dbReference type="EMBL" id="RVX42678.1"/>
    </source>
</evidence>
<feature type="transmembrane region" description="Helical" evidence="9">
    <location>
        <begin position="171"/>
        <end position="190"/>
    </location>
</feature>
<feature type="domain" description="Major facilitator superfamily (MFS) profile" evidence="10">
    <location>
        <begin position="16"/>
        <end position="399"/>
    </location>
</feature>
<dbReference type="SUPFAM" id="SSF103473">
    <property type="entry name" value="MFS general substrate transporter"/>
    <property type="match status" value="1"/>
</dbReference>
<comment type="similarity">
    <text evidence="3">Belongs to the major facilitator superfamily. TCR/Tet family.</text>
</comment>